<proteinExistence type="predicted"/>
<evidence type="ECO:0000313" key="3">
    <source>
        <dbReference type="Proteomes" id="UP000703269"/>
    </source>
</evidence>
<evidence type="ECO:0000256" key="1">
    <source>
        <dbReference type="SAM" id="MobiDB-lite"/>
    </source>
</evidence>
<reference evidence="2 3" key="1">
    <citation type="submission" date="2021-08" db="EMBL/GenBank/DDBJ databases">
        <title>Draft Genome Sequence of Phanerochaete sordida strain YK-624.</title>
        <authorList>
            <person name="Mori T."/>
            <person name="Dohra H."/>
            <person name="Suzuki T."/>
            <person name="Kawagishi H."/>
            <person name="Hirai H."/>
        </authorList>
    </citation>
    <scope>NUCLEOTIDE SEQUENCE [LARGE SCALE GENOMIC DNA]</scope>
    <source>
        <strain evidence="2 3">YK-624</strain>
    </source>
</reference>
<organism evidence="2 3">
    <name type="scientific">Phanerochaete sordida</name>
    <dbReference type="NCBI Taxonomy" id="48140"/>
    <lineage>
        <taxon>Eukaryota</taxon>
        <taxon>Fungi</taxon>
        <taxon>Dikarya</taxon>
        <taxon>Basidiomycota</taxon>
        <taxon>Agaricomycotina</taxon>
        <taxon>Agaricomycetes</taxon>
        <taxon>Polyporales</taxon>
        <taxon>Phanerochaetaceae</taxon>
        <taxon>Phanerochaete</taxon>
    </lineage>
</organism>
<evidence type="ECO:0000313" key="2">
    <source>
        <dbReference type="EMBL" id="GJE90212.1"/>
    </source>
</evidence>
<sequence>MGAWARRDRRVLSRHRQRPRAAPLYGSRVLRRHTPSLSSSSAVVLESHARVPHTAIRATASPGDSTQPPRALLRYGLGAPRRCVVYDGASGGSAAGGTCCAVHRLARIGSAATRGTAPVDNASIRHLRWCRHTSTALEPRRRLPLCARPCGTTPTPYAVHRAPARPRPQAARRHPRPHIAQPVHPPARLPKLRAALAASACRLGRLDPFYARDGDGGAVPWRRDCGDILGLRSRPRRSRALGTGSTAYRAARAAVCALCSARRMHASGSPAALRRAGRASQSCAASSAGSAPTRSRKRVTAHGLLPGTPPHRTRGQQALERTQSKEVLAGPGAAARSASQGPR</sequence>
<feature type="region of interest" description="Disordered" evidence="1">
    <location>
        <begin position="1"/>
        <end position="26"/>
    </location>
</feature>
<name>A0A9P3G8W1_9APHY</name>
<gene>
    <name evidence="2" type="ORF">PsYK624_063390</name>
</gene>
<feature type="compositionally biased region" description="Basic residues" evidence="1">
    <location>
        <begin position="7"/>
        <end position="19"/>
    </location>
</feature>
<dbReference type="EMBL" id="BPQB01000015">
    <property type="protein sequence ID" value="GJE90212.1"/>
    <property type="molecule type" value="Genomic_DNA"/>
</dbReference>
<feature type="region of interest" description="Disordered" evidence="1">
    <location>
        <begin position="283"/>
        <end position="343"/>
    </location>
</feature>
<dbReference type="AlphaFoldDB" id="A0A9P3G8W1"/>
<protein>
    <submittedName>
        <fullName evidence="2">Uncharacterized protein</fullName>
    </submittedName>
</protein>
<keyword evidence="3" id="KW-1185">Reference proteome</keyword>
<comment type="caution">
    <text evidence="2">The sequence shown here is derived from an EMBL/GenBank/DDBJ whole genome shotgun (WGS) entry which is preliminary data.</text>
</comment>
<accession>A0A9P3G8W1</accession>
<dbReference type="Proteomes" id="UP000703269">
    <property type="component" value="Unassembled WGS sequence"/>
</dbReference>
<feature type="region of interest" description="Disordered" evidence="1">
    <location>
        <begin position="157"/>
        <end position="185"/>
    </location>
</feature>